<reference evidence="1 2" key="1">
    <citation type="submission" date="2020-10" db="EMBL/GenBank/DDBJ databases">
        <title>Sequencing the genomes of 1000 actinobacteria strains.</title>
        <authorList>
            <person name="Klenk H.-P."/>
        </authorList>
    </citation>
    <scope>NUCLEOTIDE SEQUENCE [LARGE SCALE GENOMIC DNA]</scope>
    <source>
        <strain evidence="1 2">DSM 43173</strain>
    </source>
</reference>
<comment type="caution">
    <text evidence="1">The sequence shown here is derived from an EMBL/GenBank/DDBJ whole genome shotgun (WGS) entry which is preliminary data.</text>
</comment>
<gene>
    <name evidence="1" type="ORF">H4W80_005009</name>
</gene>
<accession>A0ABR9M344</accession>
<evidence type="ECO:0000313" key="1">
    <source>
        <dbReference type="EMBL" id="MBE1586751.1"/>
    </source>
</evidence>
<keyword evidence="2" id="KW-1185">Reference proteome</keyword>
<organism evidence="1 2">
    <name type="scientific">Nonomuraea angiospora</name>
    <dbReference type="NCBI Taxonomy" id="46172"/>
    <lineage>
        <taxon>Bacteria</taxon>
        <taxon>Bacillati</taxon>
        <taxon>Actinomycetota</taxon>
        <taxon>Actinomycetes</taxon>
        <taxon>Streptosporangiales</taxon>
        <taxon>Streptosporangiaceae</taxon>
        <taxon>Nonomuraea</taxon>
    </lineage>
</organism>
<sequence length="39" mass="4140">MTPAELPQGAVVIKASEKSELAVRPESFAFGSFTPYVAL</sequence>
<dbReference type="Proteomes" id="UP000633509">
    <property type="component" value="Unassembled WGS sequence"/>
</dbReference>
<name>A0ABR9M344_9ACTN</name>
<protein>
    <submittedName>
        <fullName evidence="1">Uncharacterized protein</fullName>
    </submittedName>
</protein>
<proteinExistence type="predicted"/>
<dbReference type="EMBL" id="JADBEK010000001">
    <property type="protein sequence ID" value="MBE1586751.1"/>
    <property type="molecule type" value="Genomic_DNA"/>
</dbReference>
<evidence type="ECO:0000313" key="2">
    <source>
        <dbReference type="Proteomes" id="UP000633509"/>
    </source>
</evidence>